<gene>
    <name evidence="1" type="ORF">F4820DRAFT_403558</name>
</gene>
<name>A0ACB9ZFP2_9PEZI</name>
<comment type="caution">
    <text evidence="1">The sequence shown here is derived from an EMBL/GenBank/DDBJ whole genome shotgun (WGS) entry which is preliminary data.</text>
</comment>
<dbReference type="EMBL" id="MU393424">
    <property type="protein sequence ID" value="KAI4870408.1"/>
    <property type="molecule type" value="Genomic_DNA"/>
</dbReference>
<reference evidence="1 2" key="1">
    <citation type="journal article" date="2022" name="New Phytol.">
        <title>Ecological generalism drives hyperdiversity of secondary metabolite gene clusters in xylarialean endophytes.</title>
        <authorList>
            <person name="Franco M.E.E."/>
            <person name="Wisecaver J.H."/>
            <person name="Arnold A.E."/>
            <person name="Ju Y.M."/>
            <person name="Slot J.C."/>
            <person name="Ahrendt S."/>
            <person name="Moore L.P."/>
            <person name="Eastman K.E."/>
            <person name="Scott K."/>
            <person name="Konkel Z."/>
            <person name="Mondo S.J."/>
            <person name="Kuo A."/>
            <person name="Hayes R.D."/>
            <person name="Haridas S."/>
            <person name="Andreopoulos B."/>
            <person name="Riley R."/>
            <person name="LaButti K."/>
            <person name="Pangilinan J."/>
            <person name="Lipzen A."/>
            <person name="Amirebrahimi M."/>
            <person name="Yan J."/>
            <person name="Adam C."/>
            <person name="Keymanesh K."/>
            <person name="Ng V."/>
            <person name="Louie K."/>
            <person name="Northen T."/>
            <person name="Drula E."/>
            <person name="Henrissat B."/>
            <person name="Hsieh H.M."/>
            <person name="Youens-Clark K."/>
            <person name="Lutzoni F."/>
            <person name="Miadlikowska J."/>
            <person name="Eastwood D.C."/>
            <person name="Hamelin R.C."/>
            <person name="Grigoriev I.V."/>
            <person name="U'Ren J.M."/>
        </authorList>
    </citation>
    <scope>NUCLEOTIDE SEQUENCE [LARGE SCALE GENOMIC DNA]</scope>
    <source>
        <strain evidence="1 2">CBS 119005</strain>
    </source>
</reference>
<sequence length="141" mass="15687">MTLAAILTTAALGVAGLASAQGIVANCTWQNGFMQDSFLGMYCNNDNWADYSYDWTWLDTDSCLTNYDGKLYAYNSGNYWSTCGNCSTRPSPVDFVLYCECLNHNGTFTPTTYDLNTLVYNRNGTLGCFEYLGNKTRKGPF</sequence>
<dbReference type="Proteomes" id="UP001497700">
    <property type="component" value="Unassembled WGS sequence"/>
</dbReference>
<protein>
    <submittedName>
        <fullName evidence="1">Uncharacterized protein</fullName>
    </submittedName>
</protein>
<keyword evidence="2" id="KW-1185">Reference proteome</keyword>
<accession>A0ACB9ZFP2</accession>
<proteinExistence type="predicted"/>
<organism evidence="1 2">
    <name type="scientific">Hypoxylon rubiginosum</name>
    <dbReference type="NCBI Taxonomy" id="110542"/>
    <lineage>
        <taxon>Eukaryota</taxon>
        <taxon>Fungi</taxon>
        <taxon>Dikarya</taxon>
        <taxon>Ascomycota</taxon>
        <taxon>Pezizomycotina</taxon>
        <taxon>Sordariomycetes</taxon>
        <taxon>Xylariomycetidae</taxon>
        <taxon>Xylariales</taxon>
        <taxon>Hypoxylaceae</taxon>
        <taxon>Hypoxylon</taxon>
    </lineage>
</organism>
<evidence type="ECO:0000313" key="1">
    <source>
        <dbReference type="EMBL" id="KAI4870408.1"/>
    </source>
</evidence>
<evidence type="ECO:0000313" key="2">
    <source>
        <dbReference type="Proteomes" id="UP001497700"/>
    </source>
</evidence>